<name>A0ABU7A8M4_9TELE</name>
<reference evidence="2 3" key="1">
    <citation type="submission" date="2021-07" db="EMBL/GenBank/DDBJ databases">
        <authorList>
            <person name="Palmer J.M."/>
        </authorList>
    </citation>
    <scope>NUCLEOTIDE SEQUENCE [LARGE SCALE GENOMIC DNA]</scope>
    <source>
        <strain evidence="2 3">AT_MEX2019</strain>
        <tissue evidence="2">Muscle</tissue>
    </source>
</reference>
<feature type="region of interest" description="Disordered" evidence="1">
    <location>
        <begin position="72"/>
        <end position="96"/>
    </location>
</feature>
<sequence>MPRQPSIDRDSLFAVLCTSKEAILLNGKIATPAATIWTELSQQLENKMSPKALYTFLKSKRHNIWSCLEISEQESDRESSVDTEFDSGSISPGQDECSGFQLEVPFEEWIKFVPEKVEYNDKFSSSSKRDYIRF</sequence>
<gene>
    <name evidence="2" type="ORF">ATANTOWER_030078</name>
</gene>
<accession>A0ABU7A8M4</accession>
<protein>
    <submittedName>
        <fullName evidence="2">Uncharacterized protein</fullName>
    </submittedName>
</protein>
<evidence type="ECO:0000313" key="3">
    <source>
        <dbReference type="Proteomes" id="UP001345963"/>
    </source>
</evidence>
<organism evidence="2 3">
    <name type="scientific">Ataeniobius toweri</name>
    <dbReference type="NCBI Taxonomy" id="208326"/>
    <lineage>
        <taxon>Eukaryota</taxon>
        <taxon>Metazoa</taxon>
        <taxon>Chordata</taxon>
        <taxon>Craniata</taxon>
        <taxon>Vertebrata</taxon>
        <taxon>Euteleostomi</taxon>
        <taxon>Actinopterygii</taxon>
        <taxon>Neopterygii</taxon>
        <taxon>Teleostei</taxon>
        <taxon>Neoteleostei</taxon>
        <taxon>Acanthomorphata</taxon>
        <taxon>Ovalentaria</taxon>
        <taxon>Atherinomorphae</taxon>
        <taxon>Cyprinodontiformes</taxon>
        <taxon>Goodeidae</taxon>
        <taxon>Ataeniobius</taxon>
    </lineage>
</organism>
<dbReference type="Proteomes" id="UP001345963">
    <property type="component" value="Unassembled WGS sequence"/>
</dbReference>
<comment type="caution">
    <text evidence="2">The sequence shown here is derived from an EMBL/GenBank/DDBJ whole genome shotgun (WGS) entry which is preliminary data.</text>
</comment>
<dbReference type="EMBL" id="JAHUTI010007962">
    <property type="protein sequence ID" value="MED6234439.1"/>
    <property type="molecule type" value="Genomic_DNA"/>
</dbReference>
<keyword evidence="3" id="KW-1185">Reference proteome</keyword>
<evidence type="ECO:0000256" key="1">
    <source>
        <dbReference type="SAM" id="MobiDB-lite"/>
    </source>
</evidence>
<proteinExistence type="predicted"/>
<evidence type="ECO:0000313" key="2">
    <source>
        <dbReference type="EMBL" id="MED6234439.1"/>
    </source>
</evidence>